<keyword evidence="1" id="KW-0812">Transmembrane</keyword>
<sequence>MATTTRRQVDDLIGDFQRDLRRASTRAAKTKQRAPVEQAVSERLPAHVRAREAFVRLRQVDEESMRRRLRLQYQPWLAAGAVAAIGLIQELALLAEANAFVTSAGTALAISTTIALIRRAEKGWLLEAGVWLREHPLRALLVGAAAWVWLIAAALTDQWEVLASSGLVGVYVLAAHWWRIHRIGHHPQTPAMSSTVQVDDIAALWAEHIGSRNGAASGSWLSDQAKTEYGREWTIHFKPTGRGLEALEHMVAEISVALNVPKRMITVGPHDSESPQLALLRITDSSPTAGIVPVDVVDGVPTIMGHPVYDPETGDITVGPHSDGVGMHTWGLYRPNSLLGGYLFGAQKSGKSELLNLLALGMRMSGCTIYWYVDGQEGTQPALQDTADWDASATAELRRIALEAAVIVLRVRMRTNRAMRRKGFTPTPSRPGLVLILDESHMTILSDYRRIDPQAQHLDEDADPAGLGTWTNAELVNELTRIGRKCGVAVIAASQDTGMGAFGGDGNPGRVIRGNLFSANVALMYSQDAIGGAIAPKAPMSVTELPRGGGYGIAANETTNEGSVEARRAMWRAGYHEDLGALIQAVGPSLTLEPEAARAVDLALGGVYSRRHDRSAEQRAAEDAHAVTAFLGGKLGVRELLFGEGSSVAPRPSAGVVVAFPNVADFVEVDQSDRDRARDAILAVLAAGPQRRGDIEAAVRAELGCSRATVNRALDELAEAGTVRLVAGQRGLWERRAA</sequence>
<feature type="transmembrane region" description="Helical" evidence="1">
    <location>
        <begin position="99"/>
        <end position="117"/>
    </location>
</feature>
<evidence type="ECO:0000313" key="2">
    <source>
        <dbReference type="EMBL" id="PRX92011.1"/>
    </source>
</evidence>
<protein>
    <submittedName>
        <fullName evidence="2">Uncharacterized protein</fullName>
    </submittedName>
</protein>
<evidence type="ECO:0000313" key="3">
    <source>
        <dbReference type="Proteomes" id="UP000237846"/>
    </source>
</evidence>
<organism evidence="2 3">
    <name type="scientific">Allonocardiopsis opalescens</name>
    <dbReference type="NCBI Taxonomy" id="1144618"/>
    <lineage>
        <taxon>Bacteria</taxon>
        <taxon>Bacillati</taxon>
        <taxon>Actinomycetota</taxon>
        <taxon>Actinomycetes</taxon>
        <taxon>Streptosporangiales</taxon>
        <taxon>Allonocardiopsis</taxon>
    </lineage>
</organism>
<accession>A0A2T0PSX4</accession>
<keyword evidence="1" id="KW-0472">Membrane</keyword>
<reference evidence="2 3" key="1">
    <citation type="submission" date="2018-03" db="EMBL/GenBank/DDBJ databases">
        <title>Genomic Encyclopedia of Archaeal and Bacterial Type Strains, Phase II (KMG-II): from individual species to whole genera.</title>
        <authorList>
            <person name="Goeker M."/>
        </authorList>
    </citation>
    <scope>NUCLEOTIDE SEQUENCE [LARGE SCALE GENOMIC DNA]</scope>
    <source>
        <strain evidence="2 3">DSM 45601</strain>
    </source>
</reference>
<dbReference type="RefSeq" id="WP_106253416.1">
    <property type="nucleotide sequence ID" value="NZ_PVZC01000012.1"/>
</dbReference>
<keyword evidence="3" id="KW-1185">Reference proteome</keyword>
<comment type="caution">
    <text evidence="2">The sequence shown here is derived from an EMBL/GenBank/DDBJ whole genome shotgun (WGS) entry which is preliminary data.</text>
</comment>
<feature type="transmembrane region" description="Helical" evidence="1">
    <location>
        <begin position="75"/>
        <end position="93"/>
    </location>
</feature>
<dbReference type="EMBL" id="PVZC01000012">
    <property type="protein sequence ID" value="PRX92011.1"/>
    <property type="molecule type" value="Genomic_DNA"/>
</dbReference>
<dbReference type="Gene3D" id="3.40.50.300">
    <property type="entry name" value="P-loop containing nucleotide triphosphate hydrolases"/>
    <property type="match status" value="1"/>
</dbReference>
<dbReference type="AlphaFoldDB" id="A0A2T0PSX4"/>
<feature type="transmembrane region" description="Helical" evidence="1">
    <location>
        <begin position="137"/>
        <end position="155"/>
    </location>
</feature>
<keyword evidence="1" id="KW-1133">Transmembrane helix</keyword>
<dbReference type="OrthoDB" id="3648675at2"/>
<dbReference type="SUPFAM" id="SSF52540">
    <property type="entry name" value="P-loop containing nucleoside triphosphate hydrolases"/>
    <property type="match status" value="1"/>
</dbReference>
<proteinExistence type="predicted"/>
<dbReference type="InterPro" id="IPR027417">
    <property type="entry name" value="P-loop_NTPase"/>
</dbReference>
<gene>
    <name evidence="2" type="ORF">CLV72_11284</name>
</gene>
<name>A0A2T0PSX4_9ACTN</name>
<dbReference type="Proteomes" id="UP000237846">
    <property type="component" value="Unassembled WGS sequence"/>
</dbReference>
<evidence type="ECO:0000256" key="1">
    <source>
        <dbReference type="SAM" id="Phobius"/>
    </source>
</evidence>